<feature type="region of interest" description="Disordered" evidence="1">
    <location>
        <begin position="42"/>
        <end position="96"/>
    </location>
</feature>
<dbReference type="AlphaFoldDB" id="A0A8J6E4C6"/>
<feature type="compositionally biased region" description="Basic and acidic residues" evidence="1">
    <location>
        <begin position="288"/>
        <end position="315"/>
    </location>
</feature>
<feature type="compositionally biased region" description="Polar residues" evidence="1">
    <location>
        <begin position="237"/>
        <end position="249"/>
    </location>
</feature>
<dbReference type="EMBL" id="JAHDYR010000005">
    <property type="protein sequence ID" value="KAG9396761.1"/>
    <property type="molecule type" value="Genomic_DNA"/>
</dbReference>
<proteinExistence type="predicted"/>
<feature type="compositionally biased region" description="Basic and acidic residues" evidence="1">
    <location>
        <begin position="366"/>
        <end position="377"/>
    </location>
</feature>
<feature type="compositionally biased region" description="Acidic residues" evidence="1">
    <location>
        <begin position="276"/>
        <end position="287"/>
    </location>
</feature>
<keyword evidence="3" id="KW-1185">Reference proteome</keyword>
<reference evidence="2" key="1">
    <citation type="submission" date="2021-05" db="EMBL/GenBank/DDBJ databases">
        <title>A free-living protist that lacks canonical eukaryotic 1 DNA replication and segregation systems.</title>
        <authorList>
            <person name="Salas-Leiva D.E."/>
            <person name="Tromer E.C."/>
            <person name="Curtis B.A."/>
            <person name="Jerlstrom-Hultqvist J."/>
            <person name="Kolisko M."/>
            <person name="Yi Z."/>
            <person name="Salas-Leiva J.S."/>
            <person name="Gallot-Lavallee L."/>
            <person name="Kops G.J.P.L."/>
            <person name="Archibald J.M."/>
            <person name="Simpson A.G.B."/>
            <person name="Roger A.J."/>
        </authorList>
    </citation>
    <scope>NUCLEOTIDE SEQUENCE</scope>
    <source>
        <strain evidence="2">BICM</strain>
    </source>
</reference>
<feature type="compositionally biased region" description="Acidic residues" evidence="1">
    <location>
        <begin position="331"/>
        <end position="365"/>
    </location>
</feature>
<evidence type="ECO:0000256" key="1">
    <source>
        <dbReference type="SAM" id="MobiDB-lite"/>
    </source>
</evidence>
<evidence type="ECO:0000313" key="2">
    <source>
        <dbReference type="EMBL" id="KAG9396761.1"/>
    </source>
</evidence>
<feature type="compositionally biased region" description="Acidic residues" evidence="1">
    <location>
        <begin position="63"/>
        <end position="96"/>
    </location>
</feature>
<dbReference type="Proteomes" id="UP000717585">
    <property type="component" value="Unassembled WGS sequence"/>
</dbReference>
<gene>
    <name evidence="2" type="ORF">J8273_1781</name>
</gene>
<accession>A0A8J6E4C6</accession>
<feature type="region of interest" description="Disordered" evidence="1">
    <location>
        <begin position="224"/>
        <end position="380"/>
    </location>
</feature>
<feature type="compositionally biased region" description="Basic and acidic residues" evidence="1">
    <location>
        <begin position="45"/>
        <end position="62"/>
    </location>
</feature>
<organism evidence="2 3">
    <name type="scientific">Carpediemonas membranifera</name>
    <dbReference type="NCBI Taxonomy" id="201153"/>
    <lineage>
        <taxon>Eukaryota</taxon>
        <taxon>Metamonada</taxon>
        <taxon>Carpediemonas-like organisms</taxon>
        <taxon>Carpediemonas</taxon>
    </lineage>
</organism>
<sequence>MALAGPRSSKKLGALAKWVDDNQADIVYSQEKRKARKAIIEAIDAEEKDKGKGKAESAKKEPVDDESGVDSGEESGVDDSELCDSESEVDFDNESDDEIRERAIKRRRERKIAQKLKEWEDNNARNYVLWHRVQKEVHGELRIRASRESAAVAGDNHVDVQFDRYLRVSKLLEMKDWIHKDLPSLPMEARVLHHKAQKRVLELEETVTRLLQDVGYAADISMGASPTPAPFRRDLPQSGTHQARTSTPRRTGKSDTIHMKRKALMTIPQKIADVDNNSEESDEEEMVTEEKKREAHEEVVTEERKGESHEEDVTKCDACIQAEPEKARPEDSEEESEEEEEPVEEGEAEEEEQEDEMAESEVNAESEEKREADKEQEADNEVAFEAESDVEYVQVDHVDPASEQMRSREVKFRVDVANQLEKSKQWVRYKTLPHGNCITHCLMMIEGVTEPHAFKSWETTTNEEQCAAETKADNYREQIYKEAIEMNRRATPGYRRPEEGLRDELFHEVCSVHTVTEEGNIGKPIIQEKWLTQWAVEAWCSMTGKSVAYLHVVRDFDPKIDPVVGMYVFSKSEEGKVTHVAFKPNENGQCALACFAQQCREWEIEYAVEVTRGHATLRKVPPGLKRRRWSVKK</sequence>
<evidence type="ECO:0000313" key="3">
    <source>
        <dbReference type="Proteomes" id="UP000717585"/>
    </source>
</evidence>
<name>A0A8J6E4C6_9EUKA</name>
<protein>
    <submittedName>
        <fullName evidence="2">Uncharacterized protein</fullName>
    </submittedName>
</protein>
<comment type="caution">
    <text evidence="2">The sequence shown here is derived from an EMBL/GenBank/DDBJ whole genome shotgun (WGS) entry which is preliminary data.</text>
</comment>